<keyword evidence="1" id="KW-0479">Metal-binding</keyword>
<protein>
    <submittedName>
        <fullName evidence="5">Calcium-transporting atpase 12</fullName>
    </submittedName>
</protein>
<feature type="chain" id="PRO_5043474697" evidence="3">
    <location>
        <begin position="31"/>
        <end position="155"/>
    </location>
</feature>
<dbReference type="AlphaFoldDB" id="A0AAW0L119"/>
<dbReference type="PANTHER" id="PTHR24093">
    <property type="entry name" value="CATION TRANSPORTING ATPASE"/>
    <property type="match status" value="1"/>
</dbReference>
<dbReference type="GO" id="GO:0005886">
    <property type="term" value="C:plasma membrane"/>
    <property type="evidence" value="ECO:0007669"/>
    <property type="project" value="TreeGrafter"/>
</dbReference>
<evidence type="ECO:0000256" key="3">
    <source>
        <dbReference type="SAM" id="SignalP"/>
    </source>
</evidence>
<proteinExistence type="predicted"/>
<organism evidence="5 6">
    <name type="scientific">Quercus suber</name>
    <name type="common">Cork oak</name>
    <dbReference type="NCBI Taxonomy" id="58331"/>
    <lineage>
        <taxon>Eukaryota</taxon>
        <taxon>Viridiplantae</taxon>
        <taxon>Streptophyta</taxon>
        <taxon>Embryophyta</taxon>
        <taxon>Tracheophyta</taxon>
        <taxon>Spermatophyta</taxon>
        <taxon>Magnoliopsida</taxon>
        <taxon>eudicotyledons</taxon>
        <taxon>Gunneridae</taxon>
        <taxon>Pentapetalae</taxon>
        <taxon>rosids</taxon>
        <taxon>fabids</taxon>
        <taxon>Fagales</taxon>
        <taxon>Fagaceae</taxon>
        <taxon>Quercus</taxon>
    </lineage>
</organism>
<evidence type="ECO:0000259" key="4">
    <source>
        <dbReference type="Pfam" id="PF00689"/>
    </source>
</evidence>
<evidence type="ECO:0000313" key="6">
    <source>
        <dbReference type="Proteomes" id="UP000237347"/>
    </source>
</evidence>
<accession>A0AAW0L119</accession>
<dbReference type="SUPFAM" id="SSF81665">
    <property type="entry name" value="Calcium ATPase, transmembrane domain M"/>
    <property type="match status" value="1"/>
</dbReference>
<reference evidence="5 6" key="1">
    <citation type="journal article" date="2018" name="Sci. Data">
        <title>The draft genome sequence of cork oak.</title>
        <authorList>
            <person name="Ramos A.M."/>
            <person name="Usie A."/>
            <person name="Barbosa P."/>
            <person name="Barros P.M."/>
            <person name="Capote T."/>
            <person name="Chaves I."/>
            <person name="Simoes F."/>
            <person name="Abreu I."/>
            <person name="Carrasquinho I."/>
            <person name="Faro C."/>
            <person name="Guimaraes J.B."/>
            <person name="Mendonca D."/>
            <person name="Nobrega F."/>
            <person name="Rodrigues L."/>
            <person name="Saibo N.J.M."/>
            <person name="Varela M.C."/>
            <person name="Egas C."/>
            <person name="Matos J."/>
            <person name="Miguel C.M."/>
            <person name="Oliveira M.M."/>
            <person name="Ricardo C.P."/>
            <person name="Goncalves S."/>
        </authorList>
    </citation>
    <scope>NUCLEOTIDE SEQUENCE [LARGE SCALE GENOMIC DNA]</scope>
    <source>
        <strain evidence="6">cv. HL8</strain>
    </source>
</reference>
<keyword evidence="3" id="KW-0732">Signal</keyword>
<dbReference type="InterPro" id="IPR006068">
    <property type="entry name" value="ATPase_P-typ_cation-transptr_C"/>
</dbReference>
<keyword evidence="2" id="KW-0460">Magnesium</keyword>
<name>A0AAW0L119_QUESU</name>
<gene>
    <name evidence="5" type="primary">ACA12_13</name>
    <name evidence="5" type="ORF">CFP56_010793</name>
</gene>
<comment type="caution">
    <text evidence="5">The sequence shown here is derived from an EMBL/GenBank/DDBJ whole genome shotgun (WGS) entry which is preliminary data.</text>
</comment>
<dbReference type="Pfam" id="PF00689">
    <property type="entry name" value="Cation_ATPase_C"/>
    <property type="match status" value="1"/>
</dbReference>
<dbReference type="GO" id="GO:0046872">
    <property type="term" value="F:metal ion binding"/>
    <property type="evidence" value="ECO:0007669"/>
    <property type="project" value="UniProtKB-KW"/>
</dbReference>
<evidence type="ECO:0000313" key="5">
    <source>
        <dbReference type="EMBL" id="KAK7844501.1"/>
    </source>
</evidence>
<dbReference type="Proteomes" id="UP000237347">
    <property type="component" value="Unassembled WGS sequence"/>
</dbReference>
<dbReference type="InterPro" id="IPR023298">
    <property type="entry name" value="ATPase_P-typ_TM_dom_sf"/>
</dbReference>
<feature type="domain" description="Cation-transporting P-type ATPase C-terminal" evidence="4">
    <location>
        <begin position="6"/>
        <end position="78"/>
    </location>
</feature>
<evidence type="ECO:0000256" key="1">
    <source>
        <dbReference type="ARBA" id="ARBA00022723"/>
    </source>
</evidence>
<evidence type="ECO:0000256" key="2">
    <source>
        <dbReference type="ARBA" id="ARBA00022842"/>
    </source>
</evidence>
<feature type="signal peptide" evidence="3">
    <location>
        <begin position="1"/>
        <end position="30"/>
    </location>
</feature>
<dbReference type="PANTHER" id="PTHR24093:SF470">
    <property type="entry name" value="CALCIUM-TRANSPORTING ATPASE 12, PLASMA MEMBRANE-TYPE-LIKE"/>
    <property type="match status" value="1"/>
</dbReference>
<dbReference type="GO" id="GO:0005388">
    <property type="term" value="F:P-type calcium transporter activity"/>
    <property type="evidence" value="ECO:0007669"/>
    <property type="project" value="TreeGrafter"/>
</dbReference>
<sequence>MFFGYSPITSIQLLWANFVVSLLGGIGVLTEPPTEELMEKLPLKQTKPLITKAMWRNIVSQALYQVTISVAFQFKGQTIRVLAIRLVKPLSLIVLFSAKYLTSKCKELEKKNVFKSIHRNHCFGFCGCCSHTAALSLGFGVKEEGLRTGWYEGSS</sequence>
<dbReference type="Gene3D" id="1.20.1110.10">
    <property type="entry name" value="Calcium-transporting ATPase, transmembrane domain"/>
    <property type="match status" value="1"/>
</dbReference>
<keyword evidence="6" id="KW-1185">Reference proteome</keyword>
<dbReference type="EMBL" id="PKMF04000184">
    <property type="protein sequence ID" value="KAK7844501.1"/>
    <property type="molecule type" value="Genomic_DNA"/>
</dbReference>